<dbReference type="Pfam" id="PF00171">
    <property type="entry name" value="Aldedh"/>
    <property type="match status" value="1"/>
</dbReference>
<dbReference type="InterPro" id="IPR016161">
    <property type="entry name" value="Ald_DH/histidinol_DH"/>
</dbReference>
<name>A0A2P8FU05_9BACT</name>
<comment type="similarity">
    <text evidence="1 4">Belongs to the aldehyde dehydrogenase family.</text>
</comment>
<dbReference type="PANTHER" id="PTHR11699">
    <property type="entry name" value="ALDEHYDE DEHYDROGENASE-RELATED"/>
    <property type="match status" value="1"/>
</dbReference>
<accession>A0A2P8FU05</accession>
<gene>
    <name evidence="6" type="ORF">CLV60_112123</name>
</gene>
<reference evidence="6 7" key="1">
    <citation type="submission" date="2018-03" db="EMBL/GenBank/DDBJ databases">
        <title>Genomic Encyclopedia of Archaeal and Bacterial Type Strains, Phase II (KMG-II): from individual species to whole genera.</title>
        <authorList>
            <person name="Goeker M."/>
        </authorList>
    </citation>
    <scope>NUCLEOTIDE SEQUENCE [LARGE SCALE GENOMIC DNA]</scope>
    <source>
        <strain evidence="6 7">DSM 29057</strain>
    </source>
</reference>
<dbReference type="EMBL" id="PYAS01000012">
    <property type="protein sequence ID" value="PSL25204.1"/>
    <property type="molecule type" value="Genomic_DNA"/>
</dbReference>
<dbReference type="Proteomes" id="UP000241964">
    <property type="component" value="Unassembled WGS sequence"/>
</dbReference>
<evidence type="ECO:0000313" key="7">
    <source>
        <dbReference type="Proteomes" id="UP000241964"/>
    </source>
</evidence>
<comment type="caution">
    <text evidence="6">The sequence shown here is derived from an EMBL/GenBank/DDBJ whole genome shotgun (WGS) entry which is preliminary data.</text>
</comment>
<dbReference type="InterPro" id="IPR015590">
    <property type="entry name" value="Aldehyde_DH_dom"/>
</dbReference>
<organism evidence="6 7">
    <name type="scientific">Dyadobacter jiangsuensis</name>
    <dbReference type="NCBI Taxonomy" id="1591085"/>
    <lineage>
        <taxon>Bacteria</taxon>
        <taxon>Pseudomonadati</taxon>
        <taxon>Bacteroidota</taxon>
        <taxon>Cytophagia</taxon>
        <taxon>Cytophagales</taxon>
        <taxon>Spirosomataceae</taxon>
        <taxon>Dyadobacter</taxon>
    </lineage>
</organism>
<dbReference type="Gene3D" id="3.40.309.10">
    <property type="entry name" value="Aldehyde Dehydrogenase, Chain A, domain 2"/>
    <property type="match status" value="1"/>
</dbReference>
<keyword evidence="2 4" id="KW-0560">Oxidoreductase</keyword>
<dbReference type="PROSITE" id="PS00070">
    <property type="entry name" value="ALDEHYDE_DEHYDR_CYS"/>
    <property type="match status" value="1"/>
</dbReference>
<proteinExistence type="inferred from homology"/>
<dbReference type="AlphaFoldDB" id="A0A2P8FU05"/>
<evidence type="ECO:0000259" key="5">
    <source>
        <dbReference type="Pfam" id="PF00171"/>
    </source>
</evidence>
<evidence type="ECO:0000313" key="6">
    <source>
        <dbReference type="EMBL" id="PSL25204.1"/>
    </source>
</evidence>
<dbReference type="InterPro" id="IPR029510">
    <property type="entry name" value="Ald_DH_CS_GLU"/>
</dbReference>
<dbReference type="InterPro" id="IPR016160">
    <property type="entry name" value="Ald_DH_CS_CYS"/>
</dbReference>
<dbReference type="SUPFAM" id="SSF53720">
    <property type="entry name" value="ALDH-like"/>
    <property type="match status" value="1"/>
</dbReference>
<protein>
    <submittedName>
        <fullName evidence="6">Acyl-CoA reductase-like NAD-dependent aldehyde dehydrogenase</fullName>
    </submittedName>
</protein>
<dbReference type="CDD" id="cd07102">
    <property type="entry name" value="ALDH_EDX86601"/>
    <property type="match status" value="1"/>
</dbReference>
<sequence length="489" mass="53580">MEEWDDGGGSIPIPFLRPAFPPFSPFKKMIQKTISPIDGSVYVERELANAEAVEAALEKAVAAQKEWKKTTLAEREAICRKAVEYFLNNAEEIGLELTWQMGRPVRYTANEIRRGFQERANYMISVAEKALADVEVDEIPGFKRFVKREPLGVVFVVAPWNYPYLTSVNSVIPAIMSGNAVILKHAQQTPLCAERYAAAFAYAGLPEGVFQYLHLNHDQVAQVIGDTRVDYVAFTGSVEGGHAVQKAINERFIVGGLELGGKDPAYVRADANLADAVENLVDGSFFNSGQSCCGIERIYVHQAVYDEFIKGFEELTKTYVLGDPRDAETTLGPMVRTSAAGFAQKQIDDAVAQGATALIDPALFPAHQSGTPYLAPQVLVNVDHSMDIMTEETFAPVVGIMPVASDEEAIRLMNDSQYGLTASIWTSDVDAALQIGEQVETGTWFMNRCDYLDPALAWTGVKNSGRGCTLSVVGYEALTRPKSFHLKIG</sequence>
<dbReference type="InterPro" id="IPR016163">
    <property type="entry name" value="Ald_DH_C"/>
</dbReference>
<feature type="domain" description="Aldehyde dehydrogenase" evidence="5">
    <location>
        <begin position="31"/>
        <end position="483"/>
    </location>
</feature>
<dbReference type="FunFam" id="3.40.309.10:FF:000009">
    <property type="entry name" value="Aldehyde dehydrogenase A"/>
    <property type="match status" value="1"/>
</dbReference>
<evidence type="ECO:0000256" key="2">
    <source>
        <dbReference type="ARBA" id="ARBA00023002"/>
    </source>
</evidence>
<dbReference type="InterPro" id="IPR016162">
    <property type="entry name" value="Ald_DH_N"/>
</dbReference>
<keyword evidence="7" id="KW-1185">Reference proteome</keyword>
<dbReference type="Gene3D" id="3.40.605.10">
    <property type="entry name" value="Aldehyde Dehydrogenase, Chain A, domain 1"/>
    <property type="match status" value="1"/>
</dbReference>
<feature type="active site" evidence="3">
    <location>
        <position position="258"/>
    </location>
</feature>
<dbReference type="GO" id="GO:0016620">
    <property type="term" value="F:oxidoreductase activity, acting on the aldehyde or oxo group of donors, NAD or NADP as acceptor"/>
    <property type="evidence" value="ECO:0007669"/>
    <property type="project" value="InterPro"/>
</dbReference>
<evidence type="ECO:0000256" key="1">
    <source>
        <dbReference type="ARBA" id="ARBA00009986"/>
    </source>
</evidence>
<dbReference type="PROSITE" id="PS00687">
    <property type="entry name" value="ALDEHYDE_DEHYDR_GLU"/>
    <property type="match status" value="1"/>
</dbReference>
<evidence type="ECO:0000256" key="4">
    <source>
        <dbReference type="RuleBase" id="RU003345"/>
    </source>
</evidence>
<evidence type="ECO:0000256" key="3">
    <source>
        <dbReference type="PROSITE-ProRule" id="PRU10007"/>
    </source>
</evidence>